<sequence>MEEERKKLDGIICTGREKFVRCFNECFFIGKILFYLVRFNLSVSRRADYSYGISILQQYDLSYFDPATKFVYAIFQFY</sequence>
<evidence type="ECO:0000313" key="2">
    <source>
        <dbReference type="Proteomes" id="UP000284434"/>
    </source>
</evidence>
<dbReference type="Proteomes" id="UP000284434">
    <property type="component" value="Unassembled WGS sequence"/>
</dbReference>
<reference evidence="1 2" key="1">
    <citation type="submission" date="2018-08" db="EMBL/GenBank/DDBJ databases">
        <title>A genome reference for cultivated species of the human gut microbiota.</title>
        <authorList>
            <person name="Zou Y."/>
            <person name="Xue W."/>
            <person name="Luo G."/>
        </authorList>
    </citation>
    <scope>NUCLEOTIDE SEQUENCE [LARGE SCALE GENOMIC DNA]</scope>
    <source>
        <strain evidence="1 2">OF03-11</strain>
    </source>
</reference>
<evidence type="ECO:0000313" key="1">
    <source>
        <dbReference type="EMBL" id="RGY06492.1"/>
    </source>
</evidence>
<protein>
    <submittedName>
        <fullName evidence="1">Uncharacterized protein</fullName>
    </submittedName>
</protein>
<name>A0A413IBT2_9BACT</name>
<dbReference type="AlphaFoldDB" id="A0A413IBT2"/>
<gene>
    <name evidence="1" type="ORF">DXA53_09945</name>
</gene>
<accession>A0A413IBT2</accession>
<comment type="caution">
    <text evidence="1">The sequence shown here is derived from an EMBL/GenBank/DDBJ whole genome shotgun (WGS) entry which is preliminary data.</text>
</comment>
<proteinExistence type="predicted"/>
<organism evidence="1 2">
    <name type="scientific">Odoribacter splanchnicus</name>
    <dbReference type="NCBI Taxonomy" id="28118"/>
    <lineage>
        <taxon>Bacteria</taxon>
        <taxon>Pseudomonadati</taxon>
        <taxon>Bacteroidota</taxon>
        <taxon>Bacteroidia</taxon>
        <taxon>Bacteroidales</taxon>
        <taxon>Odoribacteraceae</taxon>
        <taxon>Odoribacter</taxon>
    </lineage>
</organism>
<dbReference type="EMBL" id="QSCO01000012">
    <property type="protein sequence ID" value="RGY06492.1"/>
    <property type="molecule type" value="Genomic_DNA"/>
</dbReference>